<feature type="region of interest" description="Disordered" evidence="1">
    <location>
        <begin position="1"/>
        <end position="27"/>
    </location>
</feature>
<gene>
    <name evidence="3" type="ORF">PNOK_0672700</name>
</gene>
<feature type="region of interest" description="Disordered" evidence="1">
    <location>
        <begin position="400"/>
        <end position="419"/>
    </location>
</feature>
<reference evidence="3 4" key="1">
    <citation type="journal article" date="2017" name="Mol. Ecol.">
        <title>Comparative and population genomic landscape of Phellinus noxius: A hypervariable fungus causing root rot in trees.</title>
        <authorList>
            <person name="Chung C.L."/>
            <person name="Lee T.J."/>
            <person name="Akiba M."/>
            <person name="Lee H.H."/>
            <person name="Kuo T.H."/>
            <person name="Liu D."/>
            <person name="Ke H.M."/>
            <person name="Yokoi T."/>
            <person name="Roa M.B."/>
            <person name="Lu M.J."/>
            <person name="Chang Y.Y."/>
            <person name="Ann P.J."/>
            <person name="Tsai J.N."/>
            <person name="Chen C.Y."/>
            <person name="Tzean S.S."/>
            <person name="Ota Y."/>
            <person name="Hattori T."/>
            <person name="Sahashi N."/>
            <person name="Liou R.F."/>
            <person name="Kikuchi T."/>
            <person name="Tsai I.J."/>
        </authorList>
    </citation>
    <scope>NUCLEOTIDE SEQUENCE [LARGE SCALE GENOMIC DNA]</scope>
    <source>
        <strain evidence="3 4">FFPRI411160</strain>
    </source>
</reference>
<dbReference type="AlphaFoldDB" id="A0A286UF71"/>
<comment type="caution">
    <text evidence="3">The sequence shown here is derived from an EMBL/GenBank/DDBJ whole genome shotgun (WGS) entry which is preliminary data.</text>
</comment>
<feature type="compositionally biased region" description="Low complexity" evidence="1">
    <location>
        <begin position="295"/>
        <end position="353"/>
    </location>
</feature>
<evidence type="ECO:0000256" key="2">
    <source>
        <dbReference type="SAM" id="Phobius"/>
    </source>
</evidence>
<keyword evidence="2" id="KW-0472">Membrane</keyword>
<organism evidence="3 4">
    <name type="scientific">Pyrrhoderma noxium</name>
    <dbReference type="NCBI Taxonomy" id="2282107"/>
    <lineage>
        <taxon>Eukaryota</taxon>
        <taxon>Fungi</taxon>
        <taxon>Dikarya</taxon>
        <taxon>Basidiomycota</taxon>
        <taxon>Agaricomycotina</taxon>
        <taxon>Agaricomycetes</taxon>
        <taxon>Hymenochaetales</taxon>
        <taxon>Hymenochaetaceae</taxon>
        <taxon>Pyrrhoderma</taxon>
    </lineage>
</organism>
<evidence type="ECO:0000313" key="3">
    <source>
        <dbReference type="EMBL" id="PAV18241.1"/>
    </source>
</evidence>
<dbReference type="EMBL" id="NBII01000006">
    <property type="protein sequence ID" value="PAV18241.1"/>
    <property type="molecule type" value="Genomic_DNA"/>
</dbReference>
<feature type="compositionally biased region" description="Low complexity" evidence="1">
    <location>
        <begin position="255"/>
        <end position="283"/>
    </location>
</feature>
<name>A0A286UF71_9AGAM</name>
<feature type="compositionally biased region" description="Pro residues" evidence="1">
    <location>
        <begin position="284"/>
        <end position="294"/>
    </location>
</feature>
<feature type="transmembrane region" description="Helical" evidence="2">
    <location>
        <begin position="33"/>
        <end position="50"/>
    </location>
</feature>
<accession>A0A286UF71</accession>
<keyword evidence="2" id="KW-0812">Transmembrane</keyword>
<evidence type="ECO:0000313" key="4">
    <source>
        <dbReference type="Proteomes" id="UP000217199"/>
    </source>
</evidence>
<sequence>MARPSARKDVPPGNSKANRKGGMKTSDSFKTHTAWWLLLMITMFCMSFVIKSSCYLGKVFYCALMYLSRKLAVAFVVLYYSSVDLSRQLVVSFINAYLGMRYKKLSNPVLSRPSVVLAPPGTNLESWTSPTKSSNISSPPRRRVARANVKPATPTPNVKAYTILKAETLLCRGRGYYDSLRTHGGFYTGSKRMTLGFSSGPIMSDIPTSAIITTISPLPIRSSLTARYPKSDRTRINTVKSSSISVTTTVKAIPSSDTTTILSSSTSTPTPTPTSTSTSIPSPTSSPTPIPTPTSTPTTSTSISSTTSTPISTPTPTSSLTSTSTSTSTGTSIPTPSPISTSSFTSTSSLPLSDNTTTGLRNENHKPNNTTSHISLATPPIPSVYPTSTAHQHFIPSTIASPQPISASTPEDSITLSTTSFPCHPPGLTSPYERLVQCGSQESGFKPAKFFIPLDGKLPFNDILRPLSSSSYSSTLSGSTLLDSPITEYSKSTCIDQLLASQCQSLLSFSTESQHNSSLLDSTLVNTFIGDFVSNDCNMSVEDSSPICGYYSEDSMDIDRITASTEKINAWAHGLLTSDIEEDCAPMDIDDRGTDEILSLLSNLSLDDCEEKEKKKRRKKKKRKNTRSSITRLRYLLGPSKFRALLREPGFLGGNYSDLYFGG</sequence>
<feature type="region of interest" description="Disordered" evidence="1">
    <location>
        <begin position="255"/>
        <end position="388"/>
    </location>
</feature>
<proteinExistence type="predicted"/>
<feature type="compositionally biased region" description="Basic and acidic residues" evidence="1">
    <location>
        <begin position="1"/>
        <end position="10"/>
    </location>
</feature>
<evidence type="ECO:0000256" key="1">
    <source>
        <dbReference type="SAM" id="MobiDB-lite"/>
    </source>
</evidence>
<keyword evidence="4" id="KW-1185">Reference proteome</keyword>
<dbReference type="Proteomes" id="UP000217199">
    <property type="component" value="Unassembled WGS sequence"/>
</dbReference>
<feature type="compositionally biased region" description="Polar residues" evidence="1">
    <location>
        <begin position="354"/>
        <end position="375"/>
    </location>
</feature>
<keyword evidence="2" id="KW-1133">Transmembrane helix</keyword>
<dbReference type="STRING" id="2282107.A0A286UF71"/>
<protein>
    <submittedName>
        <fullName evidence="3">Uncharacterized protein</fullName>
    </submittedName>
</protein>
<dbReference type="InParanoid" id="A0A286UF71"/>